<name>A0A426XW32_ENSVE</name>
<feature type="region of interest" description="Disordered" evidence="1">
    <location>
        <begin position="38"/>
        <end position="67"/>
    </location>
</feature>
<dbReference type="Proteomes" id="UP000287651">
    <property type="component" value="Unassembled WGS sequence"/>
</dbReference>
<accession>A0A426XW32</accession>
<protein>
    <submittedName>
        <fullName evidence="2">Uncharacterized protein</fullName>
    </submittedName>
</protein>
<evidence type="ECO:0000256" key="1">
    <source>
        <dbReference type="SAM" id="MobiDB-lite"/>
    </source>
</evidence>
<feature type="compositionally biased region" description="Low complexity" evidence="1">
    <location>
        <begin position="54"/>
        <end position="67"/>
    </location>
</feature>
<reference evidence="2 3" key="1">
    <citation type="journal article" date="2014" name="Agronomy (Basel)">
        <title>A Draft Genome Sequence for Ensete ventricosum, the Drought-Tolerant Tree Against Hunger.</title>
        <authorList>
            <person name="Harrison J."/>
            <person name="Moore K.A."/>
            <person name="Paszkiewicz K."/>
            <person name="Jones T."/>
            <person name="Grant M."/>
            <person name="Ambacheew D."/>
            <person name="Muzemil S."/>
            <person name="Studholme D.J."/>
        </authorList>
    </citation>
    <scope>NUCLEOTIDE SEQUENCE [LARGE SCALE GENOMIC DNA]</scope>
</reference>
<evidence type="ECO:0000313" key="3">
    <source>
        <dbReference type="Proteomes" id="UP000287651"/>
    </source>
</evidence>
<proteinExistence type="predicted"/>
<feature type="non-terminal residue" evidence="2">
    <location>
        <position position="1"/>
    </location>
</feature>
<dbReference type="AlphaFoldDB" id="A0A426XW32"/>
<sequence>GVVNRRGSGGGQFWQRRRVGEKLGLSSIDVTDVEVREESSVGTTWWGGGGKGSSSGKSFPWSPVTAR</sequence>
<dbReference type="EMBL" id="AMZH03016958">
    <property type="protein sequence ID" value="RRT43705.1"/>
    <property type="molecule type" value="Genomic_DNA"/>
</dbReference>
<evidence type="ECO:0000313" key="2">
    <source>
        <dbReference type="EMBL" id="RRT43705.1"/>
    </source>
</evidence>
<organism evidence="2 3">
    <name type="scientific">Ensete ventricosum</name>
    <name type="common">Abyssinian banana</name>
    <name type="synonym">Musa ensete</name>
    <dbReference type="NCBI Taxonomy" id="4639"/>
    <lineage>
        <taxon>Eukaryota</taxon>
        <taxon>Viridiplantae</taxon>
        <taxon>Streptophyta</taxon>
        <taxon>Embryophyta</taxon>
        <taxon>Tracheophyta</taxon>
        <taxon>Spermatophyta</taxon>
        <taxon>Magnoliopsida</taxon>
        <taxon>Liliopsida</taxon>
        <taxon>Zingiberales</taxon>
        <taxon>Musaceae</taxon>
        <taxon>Ensete</taxon>
    </lineage>
</organism>
<gene>
    <name evidence="2" type="ORF">B296_00056212</name>
</gene>
<comment type="caution">
    <text evidence="2">The sequence shown here is derived from an EMBL/GenBank/DDBJ whole genome shotgun (WGS) entry which is preliminary data.</text>
</comment>